<organism evidence="1 2">
    <name type="scientific">Streptomyces yaanensis</name>
    <dbReference type="NCBI Taxonomy" id="1142239"/>
    <lineage>
        <taxon>Bacteria</taxon>
        <taxon>Bacillati</taxon>
        <taxon>Actinomycetota</taxon>
        <taxon>Actinomycetes</taxon>
        <taxon>Kitasatosporales</taxon>
        <taxon>Streptomycetaceae</taxon>
        <taxon>Streptomyces</taxon>
    </lineage>
</organism>
<evidence type="ECO:0000313" key="1">
    <source>
        <dbReference type="EMBL" id="MFC3573403.1"/>
    </source>
</evidence>
<name>A0ABV7S9D0_9ACTN</name>
<keyword evidence="2" id="KW-1185">Reference proteome</keyword>
<dbReference type="EMBL" id="JBHRWR010000008">
    <property type="protein sequence ID" value="MFC3573403.1"/>
    <property type="molecule type" value="Genomic_DNA"/>
</dbReference>
<protein>
    <recommendedName>
        <fullName evidence="3">Secreted protein</fullName>
    </recommendedName>
</protein>
<evidence type="ECO:0008006" key="3">
    <source>
        <dbReference type="Google" id="ProtNLM"/>
    </source>
</evidence>
<dbReference type="Proteomes" id="UP001595701">
    <property type="component" value="Unassembled WGS sequence"/>
</dbReference>
<dbReference type="RefSeq" id="WP_310780301.1">
    <property type="nucleotide sequence ID" value="NZ_JBHRWR010000008.1"/>
</dbReference>
<evidence type="ECO:0000313" key="2">
    <source>
        <dbReference type="Proteomes" id="UP001595701"/>
    </source>
</evidence>
<sequence>MGLVAVVAALPLAMASAGPVGEADPVVIHKSVQDDAKRPVSSRSAVLGFGRATAARCGPELSSPDGLEAQTCVLTQGRDTWARTYYRNATGQELSSDLSFMGPGGRGVEMHCAVGAGDDPETCETPRQRVAGSAGAYSAVAEFARGDGSGSLMLRSGSDADEPIGY</sequence>
<proteinExistence type="predicted"/>
<reference evidence="2" key="1">
    <citation type="journal article" date="2019" name="Int. J. Syst. Evol. Microbiol.">
        <title>The Global Catalogue of Microorganisms (GCM) 10K type strain sequencing project: providing services to taxonomists for standard genome sequencing and annotation.</title>
        <authorList>
            <consortium name="The Broad Institute Genomics Platform"/>
            <consortium name="The Broad Institute Genome Sequencing Center for Infectious Disease"/>
            <person name="Wu L."/>
            <person name="Ma J."/>
        </authorList>
    </citation>
    <scope>NUCLEOTIDE SEQUENCE [LARGE SCALE GENOMIC DNA]</scope>
    <source>
        <strain evidence="2">CGMCC 4.7035</strain>
    </source>
</reference>
<gene>
    <name evidence="1" type="ORF">ACFOZ0_09005</name>
</gene>
<accession>A0ABV7S9D0</accession>
<comment type="caution">
    <text evidence="1">The sequence shown here is derived from an EMBL/GenBank/DDBJ whole genome shotgun (WGS) entry which is preliminary data.</text>
</comment>